<reference evidence="3 4" key="1">
    <citation type="submission" date="2020-07" db="EMBL/GenBank/DDBJ databases">
        <title>Sequencing the genomes of 1000 actinobacteria strains.</title>
        <authorList>
            <person name="Klenk H.-P."/>
        </authorList>
    </citation>
    <scope>NUCLEOTIDE SEQUENCE [LARGE SCALE GENOMIC DNA]</scope>
    <source>
        <strain evidence="3 4">CXB654</strain>
    </source>
</reference>
<gene>
    <name evidence="3" type="ORF">HDA32_002161</name>
</gene>
<keyword evidence="1" id="KW-0378">Hydrolase</keyword>
<dbReference type="InterPro" id="IPR050300">
    <property type="entry name" value="GDXG_lipolytic_enzyme"/>
</dbReference>
<dbReference type="Pfam" id="PF07859">
    <property type="entry name" value="Abhydrolase_3"/>
    <property type="match status" value="1"/>
</dbReference>
<name>A0A852TTQ1_9ACTN</name>
<keyword evidence="4" id="KW-1185">Reference proteome</keyword>
<evidence type="ECO:0000313" key="3">
    <source>
        <dbReference type="EMBL" id="NYE47041.1"/>
    </source>
</evidence>
<evidence type="ECO:0000259" key="2">
    <source>
        <dbReference type="Pfam" id="PF07859"/>
    </source>
</evidence>
<comment type="caution">
    <text evidence="3">The sequence shown here is derived from an EMBL/GenBank/DDBJ whole genome shotgun (WGS) entry which is preliminary data.</text>
</comment>
<dbReference type="PANTHER" id="PTHR48081:SF8">
    <property type="entry name" value="ALPHA_BETA HYDROLASE FOLD-3 DOMAIN-CONTAINING PROTEIN-RELATED"/>
    <property type="match status" value="1"/>
</dbReference>
<evidence type="ECO:0000313" key="4">
    <source>
        <dbReference type="Proteomes" id="UP000589036"/>
    </source>
</evidence>
<feature type="domain" description="Alpha/beta hydrolase fold-3" evidence="2">
    <location>
        <begin position="68"/>
        <end position="266"/>
    </location>
</feature>
<protein>
    <submittedName>
        <fullName evidence="3">Acetyl esterase/lipase</fullName>
    </submittedName>
</protein>
<dbReference type="EMBL" id="JACCCC010000001">
    <property type="protein sequence ID" value="NYE47041.1"/>
    <property type="molecule type" value="Genomic_DNA"/>
</dbReference>
<dbReference type="RefSeq" id="WP_179643053.1">
    <property type="nucleotide sequence ID" value="NZ_BAAAYY010000001.1"/>
</dbReference>
<dbReference type="AlphaFoldDB" id="A0A852TTQ1"/>
<dbReference type="SUPFAM" id="SSF53474">
    <property type="entry name" value="alpha/beta-Hydrolases"/>
    <property type="match status" value="1"/>
</dbReference>
<dbReference type="Gene3D" id="3.40.50.1820">
    <property type="entry name" value="alpha/beta hydrolase"/>
    <property type="match status" value="1"/>
</dbReference>
<proteinExistence type="predicted"/>
<sequence length="290" mass="31618">MTASVIGAQVEYRDPDVVRRKVEAKQVRPTSYGPPRRLERTCAVDLDYRRGWPCYRVAPRTGAPGPDVLFVHGGAYIEEISAMHWRLIERLATALSARVTVPVYPLAPRGCAGSVAPEVTGLARELLERASGDVVLMGDSAGGGMVLAAAQRLRDEGGDQPDRLILISPWLDVTMRNPAIPEVEPRDPELSSPALRFAGGLWAHDLDPDDPVVSPINGTMAGLPPTTVFIGTHDVLNPDAHRFRALAEGDGVPVDFHEAPGQIHVYPLYRIPEGRRARDRIITAIRRSTP</sequence>
<dbReference type="InterPro" id="IPR029058">
    <property type="entry name" value="AB_hydrolase_fold"/>
</dbReference>
<dbReference type="PANTHER" id="PTHR48081">
    <property type="entry name" value="AB HYDROLASE SUPERFAMILY PROTEIN C4A8.06C"/>
    <property type="match status" value="1"/>
</dbReference>
<dbReference type="InterPro" id="IPR013094">
    <property type="entry name" value="AB_hydrolase_3"/>
</dbReference>
<dbReference type="Proteomes" id="UP000589036">
    <property type="component" value="Unassembled WGS sequence"/>
</dbReference>
<dbReference type="GO" id="GO:0016787">
    <property type="term" value="F:hydrolase activity"/>
    <property type="evidence" value="ECO:0007669"/>
    <property type="project" value="UniProtKB-KW"/>
</dbReference>
<organism evidence="3 4">
    <name type="scientific">Spinactinospora alkalitolerans</name>
    <dbReference type="NCBI Taxonomy" id="687207"/>
    <lineage>
        <taxon>Bacteria</taxon>
        <taxon>Bacillati</taxon>
        <taxon>Actinomycetota</taxon>
        <taxon>Actinomycetes</taxon>
        <taxon>Streptosporangiales</taxon>
        <taxon>Nocardiopsidaceae</taxon>
        <taxon>Spinactinospora</taxon>
    </lineage>
</organism>
<accession>A0A852TTQ1</accession>
<evidence type="ECO:0000256" key="1">
    <source>
        <dbReference type="ARBA" id="ARBA00022801"/>
    </source>
</evidence>